<name>A0A396RY41_9PSED</name>
<dbReference type="Pfam" id="PF00144">
    <property type="entry name" value="Beta-lactamase"/>
    <property type="match status" value="1"/>
</dbReference>
<dbReference type="PANTHER" id="PTHR43283:SF7">
    <property type="entry name" value="BETA-LACTAMASE-RELATED DOMAIN-CONTAINING PROTEIN"/>
    <property type="match status" value="1"/>
</dbReference>
<dbReference type="InterPro" id="IPR012338">
    <property type="entry name" value="Beta-lactam/transpept-like"/>
</dbReference>
<keyword evidence="2" id="KW-0378">Hydrolase</keyword>
<feature type="domain" description="Beta-lactamase-related" evidence="1">
    <location>
        <begin position="144"/>
        <end position="429"/>
    </location>
</feature>
<evidence type="ECO:0000259" key="1">
    <source>
        <dbReference type="Pfam" id="PF00144"/>
    </source>
</evidence>
<dbReference type="EMBL" id="QJSA01000008">
    <property type="protein sequence ID" value="RHW21156.1"/>
    <property type="molecule type" value="Genomic_DNA"/>
</dbReference>
<dbReference type="GO" id="GO:0016787">
    <property type="term" value="F:hydrolase activity"/>
    <property type="evidence" value="ECO:0007669"/>
    <property type="project" value="UniProtKB-KW"/>
</dbReference>
<proteinExistence type="predicted"/>
<dbReference type="OrthoDB" id="9814204at2"/>
<keyword evidence="3" id="KW-1185">Reference proteome</keyword>
<dbReference type="AlphaFoldDB" id="A0A396RY41"/>
<dbReference type="InterPro" id="IPR001466">
    <property type="entry name" value="Beta-lactam-related"/>
</dbReference>
<dbReference type="Proteomes" id="UP000265745">
    <property type="component" value="Unassembled WGS sequence"/>
</dbReference>
<evidence type="ECO:0000313" key="2">
    <source>
        <dbReference type="EMBL" id="RHW21156.1"/>
    </source>
</evidence>
<gene>
    <name evidence="2" type="ORF">C2846_10535</name>
</gene>
<accession>A0A396RY41</accession>
<organism evidence="2 3">
    <name type="scientific">Pseudomonas jilinensis</name>
    <dbReference type="NCBI Taxonomy" id="2078689"/>
    <lineage>
        <taxon>Bacteria</taxon>
        <taxon>Pseudomonadati</taxon>
        <taxon>Pseudomonadota</taxon>
        <taxon>Gammaproteobacteria</taxon>
        <taxon>Pseudomonadales</taxon>
        <taxon>Pseudomonadaceae</taxon>
        <taxon>Pseudomonas</taxon>
    </lineage>
</organism>
<dbReference type="SUPFAM" id="SSF56601">
    <property type="entry name" value="beta-lactamase/transpeptidase-like"/>
    <property type="match status" value="1"/>
</dbReference>
<evidence type="ECO:0000313" key="3">
    <source>
        <dbReference type="Proteomes" id="UP000265745"/>
    </source>
</evidence>
<protein>
    <submittedName>
        <fullName evidence="2">6-aminohexanoate hydrolase</fullName>
    </submittedName>
</protein>
<dbReference type="InterPro" id="IPR050789">
    <property type="entry name" value="Diverse_Enzym_Activities"/>
</dbReference>
<reference evidence="2 3" key="1">
    <citation type="submission" date="2018-06" db="EMBL/GenBank/DDBJ databases">
        <title>Pseudomonas jilinensis sp. nov., isolated from the production water of Jilin Oilfield in China.</title>
        <authorList>
            <person name="Wang J."/>
        </authorList>
    </citation>
    <scope>NUCLEOTIDE SEQUENCE [LARGE SCALE GENOMIC DNA]</scope>
    <source>
        <strain evidence="2 3">JS15-10A1</strain>
    </source>
</reference>
<dbReference type="PANTHER" id="PTHR43283">
    <property type="entry name" value="BETA-LACTAMASE-RELATED"/>
    <property type="match status" value="1"/>
</dbReference>
<sequence length="450" mass="49917">MPCYMTSFGVTARSPRLPLMFPRSWASALLGVWLATPLGLVAEGLPDPEAVRLDQLGLMQGFPPPTQAQITRDNYLLNYPNSRWAFHHMRELLPSRNIARGLMPPSLLPTGESLRERIDALVFVGPDDQRLSFAQYLRSSYADATLIMKDGQVIYEAYHQGMPAESPHMLWSLSKSLLGVLAAQLLVEGVLDEQMLVSDYIPELKHSGWAGATLRQVLDMTAEVAYSETDLQSDVLQYGFAAGLLPTPAQYAGPQDIYSYLASIEAGGEHGQGFIYRTVHTEVLGWIMRRATGMSLAQLFSERLWQPMGAEQDGYLLLDRLGTEWAGAGFNATLRDLARFAEMMRQDGRFNGQQIISPEVIADLRRGADQDAFIASGRDYQPGYSYRSQWWVSHNPDGVYEALGAYGQLLHINPEVGLVVVRLSSHPLAPSAHTFATTRLAMQALADLLR</sequence>
<comment type="caution">
    <text evidence="2">The sequence shown here is derived from an EMBL/GenBank/DDBJ whole genome shotgun (WGS) entry which is preliminary data.</text>
</comment>
<dbReference type="Gene3D" id="3.40.710.10">
    <property type="entry name" value="DD-peptidase/beta-lactamase superfamily"/>
    <property type="match status" value="1"/>
</dbReference>